<protein>
    <submittedName>
        <fullName evidence="2">Uncharacterized protein</fullName>
    </submittedName>
</protein>
<accession>A0A0D3JHT7</accession>
<dbReference type="EnsemblProtists" id="EOD23072">
    <property type="protein sequence ID" value="EOD23072"/>
    <property type="gene ID" value="EMIHUDRAFT_308419"/>
</dbReference>
<evidence type="ECO:0000313" key="2">
    <source>
        <dbReference type="EnsemblProtists" id="EOD23072"/>
    </source>
</evidence>
<evidence type="ECO:0000256" key="1">
    <source>
        <dbReference type="SAM" id="MobiDB-lite"/>
    </source>
</evidence>
<feature type="compositionally biased region" description="Low complexity" evidence="1">
    <location>
        <begin position="36"/>
        <end position="46"/>
    </location>
</feature>
<name>A0A0D3JHT7_EMIH1</name>
<proteinExistence type="predicted"/>
<keyword evidence="3" id="KW-1185">Reference proteome</keyword>
<dbReference type="HOGENOM" id="CLU_2872338_0_0_1"/>
<reference evidence="3" key="1">
    <citation type="journal article" date="2013" name="Nature">
        <title>Pan genome of the phytoplankton Emiliania underpins its global distribution.</title>
        <authorList>
            <person name="Read B.A."/>
            <person name="Kegel J."/>
            <person name="Klute M.J."/>
            <person name="Kuo A."/>
            <person name="Lefebvre S.C."/>
            <person name="Maumus F."/>
            <person name="Mayer C."/>
            <person name="Miller J."/>
            <person name="Monier A."/>
            <person name="Salamov A."/>
            <person name="Young J."/>
            <person name="Aguilar M."/>
            <person name="Claverie J.M."/>
            <person name="Frickenhaus S."/>
            <person name="Gonzalez K."/>
            <person name="Herman E.K."/>
            <person name="Lin Y.C."/>
            <person name="Napier J."/>
            <person name="Ogata H."/>
            <person name="Sarno A.F."/>
            <person name="Shmutz J."/>
            <person name="Schroeder D."/>
            <person name="de Vargas C."/>
            <person name="Verret F."/>
            <person name="von Dassow P."/>
            <person name="Valentin K."/>
            <person name="Van de Peer Y."/>
            <person name="Wheeler G."/>
            <person name="Dacks J.B."/>
            <person name="Delwiche C.F."/>
            <person name="Dyhrman S.T."/>
            <person name="Glockner G."/>
            <person name="John U."/>
            <person name="Richards T."/>
            <person name="Worden A.Z."/>
            <person name="Zhang X."/>
            <person name="Grigoriev I.V."/>
            <person name="Allen A.E."/>
            <person name="Bidle K."/>
            <person name="Borodovsky M."/>
            <person name="Bowler C."/>
            <person name="Brownlee C."/>
            <person name="Cock J.M."/>
            <person name="Elias M."/>
            <person name="Gladyshev V.N."/>
            <person name="Groth M."/>
            <person name="Guda C."/>
            <person name="Hadaegh A."/>
            <person name="Iglesias-Rodriguez M.D."/>
            <person name="Jenkins J."/>
            <person name="Jones B.M."/>
            <person name="Lawson T."/>
            <person name="Leese F."/>
            <person name="Lindquist E."/>
            <person name="Lobanov A."/>
            <person name="Lomsadze A."/>
            <person name="Malik S.B."/>
            <person name="Marsh M.E."/>
            <person name="Mackinder L."/>
            <person name="Mock T."/>
            <person name="Mueller-Roeber B."/>
            <person name="Pagarete A."/>
            <person name="Parker M."/>
            <person name="Probert I."/>
            <person name="Quesneville H."/>
            <person name="Raines C."/>
            <person name="Rensing S.A."/>
            <person name="Riano-Pachon D.M."/>
            <person name="Richier S."/>
            <person name="Rokitta S."/>
            <person name="Shiraiwa Y."/>
            <person name="Soanes D.M."/>
            <person name="van der Giezen M."/>
            <person name="Wahlund T.M."/>
            <person name="Williams B."/>
            <person name="Wilson W."/>
            <person name="Wolfe G."/>
            <person name="Wurch L.L."/>
        </authorList>
    </citation>
    <scope>NUCLEOTIDE SEQUENCE</scope>
</reference>
<dbReference type="Proteomes" id="UP000013827">
    <property type="component" value="Unassembled WGS sequence"/>
</dbReference>
<feature type="region of interest" description="Disordered" evidence="1">
    <location>
        <begin position="19"/>
        <end position="50"/>
    </location>
</feature>
<dbReference type="AlphaFoldDB" id="A0A0D3JHT7"/>
<organism evidence="2 3">
    <name type="scientific">Emiliania huxleyi (strain CCMP1516)</name>
    <dbReference type="NCBI Taxonomy" id="280463"/>
    <lineage>
        <taxon>Eukaryota</taxon>
        <taxon>Haptista</taxon>
        <taxon>Haptophyta</taxon>
        <taxon>Prymnesiophyceae</taxon>
        <taxon>Isochrysidales</taxon>
        <taxon>Noelaerhabdaceae</taxon>
        <taxon>Emiliania</taxon>
    </lineage>
</organism>
<sequence length="64" mass="6897">MESSRVAISGSRGVGLSYLHAPRARRLHENPRGEMSGARSAGGSTSRSRRCAVWEDEVARSALL</sequence>
<evidence type="ECO:0000313" key="3">
    <source>
        <dbReference type="Proteomes" id="UP000013827"/>
    </source>
</evidence>
<dbReference type="KEGG" id="ehx:EMIHUDRAFT_308419"/>
<dbReference type="RefSeq" id="XP_005775501.1">
    <property type="nucleotide sequence ID" value="XM_005775444.1"/>
</dbReference>
<dbReference type="GeneID" id="17268619"/>
<reference evidence="2" key="2">
    <citation type="submission" date="2024-10" db="UniProtKB">
        <authorList>
            <consortium name="EnsemblProtists"/>
        </authorList>
    </citation>
    <scope>IDENTIFICATION</scope>
</reference>
<dbReference type="PaxDb" id="2903-EOD23072"/>